<comment type="subcellular location">
    <subcellularLocation>
        <location evidence="1">Cell junction</location>
    </subcellularLocation>
    <subcellularLocation>
        <location evidence="2">Cytoplasm</location>
    </subcellularLocation>
</comment>
<evidence type="ECO:0000256" key="7">
    <source>
        <dbReference type="ARBA" id="ARBA00022949"/>
    </source>
</evidence>
<dbReference type="Proteomes" id="UP000789831">
    <property type="component" value="Unassembled WGS sequence"/>
</dbReference>
<evidence type="ECO:0000256" key="2">
    <source>
        <dbReference type="ARBA" id="ARBA00004496"/>
    </source>
</evidence>
<dbReference type="PROSITE" id="PS00478">
    <property type="entry name" value="LIM_DOMAIN_1"/>
    <property type="match status" value="2"/>
</dbReference>
<evidence type="ECO:0000256" key="5">
    <source>
        <dbReference type="ARBA" id="ARBA00022737"/>
    </source>
</evidence>
<keyword evidence="6 9" id="KW-0862">Zinc</keyword>
<evidence type="ECO:0000256" key="10">
    <source>
        <dbReference type="SAM" id="MobiDB-lite"/>
    </source>
</evidence>
<feature type="compositionally biased region" description="Basic and acidic residues" evidence="10">
    <location>
        <begin position="305"/>
        <end position="339"/>
    </location>
</feature>
<dbReference type="SUPFAM" id="SSF57716">
    <property type="entry name" value="Glucocorticoid receptor-like (DNA-binding domain)"/>
    <property type="match status" value="4"/>
</dbReference>
<evidence type="ECO:0000256" key="9">
    <source>
        <dbReference type="PROSITE-ProRule" id="PRU00125"/>
    </source>
</evidence>
<keyword evidence="4 9" id="KW-0479">Metal-binding</keyword>
<dbReference type="GO" id="GO:0003712">
    <property type="term" value="F:transcription coregulator activity"/>
    <property type="evidence" value="ECO:0007669"/>
    <property type="project" value="TreeGrafter"/>
</dbReference>
<dbReference type="GO" id="GO:0005737">
    <property type="term" value="C:cytoplasm"/>
    <property type="evidence" value="ECO:0007669"/>
    <property type="project" value="UniProtKB-SubCell"/>
</dbReference>
<feature type="compositionally biased region" description="Basic and acidic residues" evidence="10">
    <location>
        <begin position="350"/>
        <end position="366"/>
    </location>
</feature>
<sequence>MSYLTRDQLDSYLKNLSTKATAAKPVNLSQPKSPVIVVPPNTPLSPLSPNRESSNNNNNSSTDSNNIPEPDSLSLGNNRNDPSGILSFESTSSKEKPVASTDFDSSNKSNLNSKGLSFKPLSSASLSVSKEKKYQTIDDIVNDLAYPMQTKLAFTPLPKNNKNDTPDIVFPSETTRDPANTWKDDNTSTTPPKIKGESKGAYVLSAAFKSYGTASRSPSTNRSISPTIPTSKKRDSFSSSKSNSPPLPPTSNATTISLLQNDLDKLGQKYPPIENLENPVSPELNSKEVKLKFPKIEEFENQDLNPKEVEQHFSSIEEDREMTKRFPAIEELEKNDQQKSNEPLSAQPRSKSEDPIIRFRAILDAEKENEDTQPLLSDKRNSMNSEIEETGSLPDSSYASEVEETRKLPLDLLASEKSKDEGNEEQSKNEGNEEQFKNEGNEEQFKNERNEEQFKNEGNEENSSQVEDANSRQPPLNNAGIETPNKISEVCARCGKRISGSILTAMGRQWHPEHFGCKKCGIPLEHVAFFEKDGDPYCHLDYHELFSPRCGYCHTPIEGDCIKALGKSWHNGHFFCRECGEPFADGGFMVNDGFPYCKKDWVKNFASKCKGCTEPINGEYVNALKGMWHRDCFVCTACEKPFNSSFFYVHNDKPYCDSHYRQILALASDKAI</sequence>
<feature type="compositionally biased region" description="Polar residues" evidence="10">
    <location>
        <begin position="212"/>
        <end position="228"/>
    </location>
</feature>
<evidence type="ECO:0000313" key="13">
    <source>
        <dbReference type="Proteomes" id="UP000789831"/>
    </source>
</evidence>
<keyword evidence="3" id="KW-0963">Cytoplasm</keyword>
<evidence type="ECO:0000256" key="8">
    <source>
        <dbReference type="ARBA" id="ARBA00023038"/>
    </source>
</evidence>
<evidence type="ECO:0000256" key="1">
    <source>
        <dbReference type="ARBA" id="ARBA00004282"/>
    </source>
</evidence>
<feature type="region of interest" description="Disordered" evidence="10">
    <location>
        <begin position="156"/>
        <end position="196"/>
    </location>
</feature>
<evidence type="ECO:0000259" key="11">
    <source>
        <dbReference type="PROSITE" id="PS50023"/>
    </source>
</evidence>
<dbReference type="Pfam" id="PF00412">
    <property type="entry name" value="LIM"/>
    <property type="match status" value="3"/>
</dbReference>
<feature type="compositionally biased region" description="Basic and acidic residues" evidence="10">
    <location>
        <begin position="403"/>
        <end position="458"/>
    </location>
</feature>
<dbReference type="PANTHER" id="PTHR24205:SF16">
    <property type="entry name" value="GH01042P-RELATED"/>
    <property type="match status" value="1"/>
</dbReference>
<dbReference type="FunFam" id="2.10.110.10:FF:000008">
    <property type="entry name" value="Paxillin isoform 1"/>
    <property type="match status" value="1"/>
</dbReference>
<keyword evidence="8 9" id="KW-0440">LIM domain</keyword>
<feature type="compositionally biased region" description="Low complexity" evidence="10">
    <location>
        <begin position="44"/>
        <end position="68"/>
    </location>
</feature>
<dbReference type="GO" id="GO:0046872">
    <property type="term" value="F:metal ion binding"/>
    <property type="evidence" value="ECO:0007669"/>
    <property type="project" value="UniProtKB-KW"/>
</dbReference>
<organism evidence="12 13">
    <name type="scientific">Ambispora gerdemannii</name>
    <dbReference type="NCBI Taxonomy" id="144530"/>
    <lineage>
        <taxon>Eukaryota</taxon>
        <taxon>Fungi</taxon>
        <taxon>Fungi incertae sedis</taxon>
        <taxon>Mucoromycota</taxon>
        <taxon>Glomeromycotina</taxon>
        <taxon>Glomeromycetes</taxon>
        <taxon>Archaeosporales</taxon>
        <taxon>Ambisporaceae</taxon>
        <taxon>Ambispora</taxon>
    </lineage>
</organism>
<feature type="compositionally biased region" description="Polar residues" evidence="10">
    <location>
        <begin position="461"/>
        <end position="476"/>
    </location>
</feature>
<keyword evidence="5" id="KW-0677">Repeat</keyword>
<feature type="region of interest" description="Disordered" evidence="10">
    <location>
        <begin position="19"/>
        <end position="117"/>
    </location>
</feature>
<feature type="domain" description="LIM zinc-binding" evidence="11">
    <location>
        <begin position="489"/>
        <end position="548"/>
    </location>
</feature>
<evidence type="ECO:0000256" key="6">
    <source>
        <dbReference type="ARBA" id="ARBA00022833"/>
    </source>
</evidence>
<dbReference type="InterPro" id="IPR001781">
    <property type="entry name" value="Znf_LIM"/>
</dbReference>
<name>A0A9N9FE81_9GLOM</name>
<dbReference type="Gene3D" id="2.10.110.10">
    <property type="entry name" value="Cysteine Rich Protein"/>
    <property type="match status" value="3"/>
</dbReference>
<feature type="compositionally biased region" description="Low complexity" evidence="10">
    <location>
        <begin position="102"/>
        <end position="117"/>
    </location>
</feature>
<dbReference type="EMBL" id="CAJVPL010000767">
    <property type="protein sequence ID" value="CAG8527973.1"/>
    <property type="molecule type" value="Genomic_DNA"/>
</dbReference>
<proteinExistence type="predicted"/>
<protein>
    <submittedName>
        <fullName evidence="12">6055_t:CDS:1</fullName>
    </submittedName>
</protein>
<dbReference type="PROSITE" id="PS50023">
    <property type="entry name" value="LIM_DOMAIN_2"/>
    <property type="match status" value="2"/>
</dbReference>
<dbReference type="OrthoDB" id="15567at2759"/>
<keyword evidence="13" id="KW-1185">Reference proteome</keyword>
<dbReference type="AlphaFoldDB" id="A0A9N9FE81"/>
<evidence type="ECO:0000256" key="4">
    <source>
        <dbReference type="ARBA" id="ARBA00022723"/>
    </source>
</evidence>
<feature type="region of interest" description="Disordered" evidence="10">
    <location>
        <begin position="302"/>
        <end position="482"/>
    </location>
</feature>
<feature type="domain" description="LIM zinc-binding" evidence="11">
    <location>
        <begin position="607"/>
        <end position="666"/>
    </location>
</feature>
<feature type="compositionally biased region" description="Polar residues" evidence="10">
    <location>
        <begin position="340"/>
        <end position="349"/>
    </location>
</feature>
<dbReference type="SMART" id="SM00132">
    <property type="entry name" value="LIM"/>
    <property type="match status" value="3"/>
</dbReference>
<keyword evidence="7" id="KW-0965">Cell junction</keyword>
<dbReference type="GO" id="GO:0005634">
    <property type="term" value="C:nucleus"/>
    <property type="evidence" value="ECO:0007669"/>
    <property type="project" value="TreeGrafter"/>
</dbReference>
<feature type="region of interest" description="Disordered" evidence="10">
    <location>
        <begin position="212"/>
        <end position="254"/>
    </location>
</feature>
<dbReference type="PANTHER" id="PTHR24205">
    <property type="entry name" value="FOUR AND A HALF LIM DOMAINS PROTEIN"/>
    <property type="match status" value="1"/>
</dbReference>
<gene>
    <name evidence="12" type="ORF">AGERDE_LOCUS5568</name>
</gene>
<comment type="caution">
    <text evidence="12">The sequence shown here is derived from an EMBL/GenBank/DDBJ whole genome shotgun (WGS) entry which is preliminary data.</text>
</comment>
<accession>A0A9N9FE81</accession>
<reference evidence="12" key="1">
    <citation type="submission" date="2021-06" db="EMBL/GenBank/DDBJ databases">
        <authorList>
            <person name="Kallberg Y."/>
            <person name="Tangrot J."/>
            <person name="Rosling A."/>
        </authorList>
    </citation>
    <scope>NUCLEOTIDE SEQUENCE</scope>
    <source>
        <strain evidence="12">MT106</strain>
    </source>
</reference>
<dbReference type="FunFam" id="2.10.110.10:FF:000018">
    <property type="entry name" value="Paxillin isoform 1"/>
    <property type="match status" value="1"/>
</dbReference>
<dbReference type="FunFam" id="2.10.110.10:FF:000009">
    <property type="entry name" value="Paxillin isoform 1"/>
    <property type="match status" value="1"/>
</dbReference>
<evidence type="ECO:0000313" key="12">
    <source>
        <dbReference type="EMBL" id="CAG8527973.1"/>
    </source>
</evidence>
<evidence type="ECO:0000256" key="3">
    <source>
        <dbReference type="ARBA" id="ARBA00022490"/>
    </source>
</evidence>